<dbReference type="SUPFAM" id="SSF46894">
    <property type="entry name" value="C-terminal effector domain of the bipartite response regulators"/>
    <property type="match status" value="1"/>
</dbReference>
<dbReference type="GO" id="GO:0032993">
    <property type="term" value="C:protein-DNA complex"/>
    <property type="evidence" value="ECO:0007669"/>
    <property type="project" value="TreeGrafter"/>
</dbReference>
<organism evidence="10 11">
    <name type="scientific">Sphingopyxis panaciterrulae</name>
    <dbReference type="NCBI Taxonomy" id="462372"/>
    <lineage>
        <taxon>Bacteria</taxon>
        <taxon>Pseudomonadati</taxon>
        <taxon>Pseudomonadota</taxon>
        <taxon>Alphaproteobacteria</taxon>
        <taxon>Sphingomonadales</taxon>
        <taxon>Sphingomonadaceae</taxon>
        <taxon>Sphingopyxis</taxon>
    </lineage>
</organism>
<dbReference type="GO" id="GO:0000156">
    <property type="term" value="F:phosphorelay response regulator activity"/>
    <property type="evidence" value="ECO:0007669"/>
    <property type="project" value="TreeGrafter"/>
</dbReference>
<dbReference type="GO" id="GO:0006355">
    <property type="term" value="P:regulation of DNA-templated transcription"/>
    <property type="evidence" value="ECO:0007669"/>
    <property type="project" value="InterPro"/>
</dbReference>
<dbReference type="GO" id="GO:0000976">
    <property type="term" value="F:transcription cis-regulatory region binding"/>
    <property type="evidence" value="ECO:0007669"/>
    <property type="project" value="TreeGrafter"/>
</dbReference>
<dbReference type="PROSITE" id="PS51755">
    <property type="entry name" value="OMPR_PHOB"/>
    <property type="match status" value="1"/>
</dbReference>
<proteinExistence type="predicted"/>
<evidence type="ECO:0000256" key="4">
    <source>
        <dbReference type="ARBA" id="ARBA00023125"/>
    </source>
</evidence>
<dbReference type="Gene3D" id="1.10.10.10">
    <property type="entry name" value="Winged helix-like DNA-binding domain superfamily/Winged helix DNA-binding domain"/>
    <property type="match status" value="1"/>
</dbReference>
<evidence type="ECO:0000256" key="1">
    <source>
        <dbReference type="ARBA" id="ARBA00022553"/>
    </source>
</evidence>
<feature type="domain" description="Response regulatory" evidence="8">
    <location>
        <begin position="2"/>
        <end position="116"/>
    </location>
</feature>
<keyword evidence="5" id="KW-0804">Transcription</keyword>
<evidence type="ECO:0000259" key="9">
    <source>
        <dbReference type="PROSITE" id="PS51755"/>
    </source>
</evidence>
<dbReference type="PANTHER" id="PTHR48111">
    <property type="entry name" value="REGULATOR OF RPOS"/>
    <property type="match status" value="1"/>
</dbReference>
<dbReference type="EMBL" id="JACIJH010000002">
    <property type="protein sequence ID" value="MBB5705932.1"/>
    <property type="molecule type" value="Genomic_DNA"/>
</dbReference>
<dbReference type="AlphaFoldDB" id="A0A7W9B470"/>
<evidence type="ECO:0000256" key="6">
    <source>
        <dbReference type="PROSITE-ProRule" id="PRU00169"/>
    </source>
</evidence>
<dbReference type="Gene3D" id="3.40.50.2300">
    <property type="match status" value="1"/>
</dbReference>
<dbReference type="CDD" id="cd00383">
    <property type="entry name" value="trans_reg_C"/>
    <property type="match status" value="1"/>
</dbReference>
<dbReference type="SUPFAM" id="SSF52172">
    <property type="entry name" value="CheY-like"/>
    <property type="match status" value="1"/>
</dbReference>
<protein>
    <submittedName>
        <fullName evidence="10">DNA-binding response OmpR family regulator</fullName>
    </submittedName>
</protein>
<gene>
    <name evidence="10" type="ORF">FHR21_001265</name>
</gene>
<feature type="domain" description="OmpR/PhoB-type" evidence="9">
    <location>
        <begin position="124"/>
        <end position="218"/>
    </location>
</feature>
<reference evidence="10 11" key="1">
    <citation type="submission" date="2020-08" db="EMBL/GenBank/DDBJ databases">
        <title>Genomic Encyclopedia of Type Strains, Phase IV (KMG-IV): sequencing the most valuable type-strain genomes for metagenomic binning, comparative biology and taxonomic classification.</title>
        <authorList>
            <person name="Goeker M."/>
        </authorList>
    </citation>
    <scope>NUCLEOTIDE SEQUENCE [LARGE SCALE GENOMIC DNA]</scope>
    <source>
        <strain evidence="10 11">DSM 27163</strain>
    </source>
</reference>
<feature type="DNA-binding region" description="OmpR/PhoB-type" evidence="7">
    <location>
        <begin position="124"/>
        <end position="218"/>
    </location>
</feature>
<dbReference type="PANTHER" id="PTHR48111:SF37">
    <property type="entry name" value="RESPONSE REGULATOR PROTEIN CARR"/>
    <property type="match status" value="1"/>
</dbReference>
<evidence type="ECO:0000313" key="11">
    <source>
        <dbReference type="Proteomes" id="UP000537161"/>
    </source>
</evidence>
<keyword evidence="2" id="KW-0902">Two-component regulatory system</keyword>
<dbReference type="InterPro" id="IPR036388">
    <property type="entry name" value="WH-like_DNA-bd_sf"/>
</dbReference>
<dbReference type="InterPro" id="IPR011006">
    <property type="entry name" value="CheY-like_superfamily"/>
</dbReference>
<evidence type="ECO:0000256" key="2">
    <source>
        <dbReference type="ARBA" id="ARBA00023012"/>
    </source>
</evidence>
<dbReference type="SMART" id="SM00448">
    <property type="entry name" value="REC"/>
    <property type="match status" value="1"/>
</dbReference>
<dbReference type="RefSeq" id="WP_184096333.1">
    <property type="nucleotide sequence ID" value="NZ_JACIJH010000002.1"/>
</dbReference>
<dbReference type="FunFam" id="3.40.50.2300:FF:000002">
    <property type="entry name" value="DNA-binding response regulator PhoP"/>
    <property type="match status" value="1"/>
</dbReference>
<evidence type="ECO:0000256" key="7">
    <source>
        <dbReference type="PROSITE-ProRule" id="PRU01091"/>
    </source>
</evidence>
<dbReference type="InterPro" id="IPR001789">
    <property type="entry name" value="Sig_transdc_resp-reg_receiver"/>
</dbReference>
<dbReference type="Proteomes" id="UP000537161">
    <property type="component" value="Unassembled WGS sequence"/>
</dbReference>
<comment type="caution">
    <text evidence="10">The sequence shown here is derived from an EMBL/GenBank/DDBJ whole genome shotgun (WGS) entry which is preliminary data.</text>
</comment>
<accession>A0A7W9B470</accession>
<dbReference type="Pfam" id="PF00486">
    <property type="entry name" value="Trans_reg_C"/>
    <property type="match status" value="1"/>
</dbReference>
<dbReference type="Pfam" id="PF00072">
    <property type="entry name" value="Response_reg"/>
    <property type="match status" value="1"/>
</dbReference>
<keyword evidence="11" id="KW-1185">Reference proteome</keyword>
<dbReference type="InterPro" id="IPR016032">
    <property type="entry name" value="Sig_transdc_resp-reg_C-effctor"/>
</dbReference>
<evidence type="ECO:0000256" key="3">
    <source>
        <dbReference type="ARBA" id="ARBA00023015"/>
    </source>
</evidence>
<evidence type="ECO:0000313" key="10">
    <source>
        <dbReference type="EMBL" id="MBB5705932.1"/>
    </source>
</evidence>
<evidence type="ECO:0000259" key="8">
    <source>
        <dbReference type="PROSITE" id="PS50110"/>
    </source>
</evidence>
<dbReference type="InterPro" id="IPR039420">
    <property type="entry name" value="WalR-like"/>
</dbReference>
<keyword evidence="3" id="KW-0805">Transcription regulation</keyword>
<dbReference type="Gene3D" id="6.10.250.690">
    <property type="match status" value="1"/>
</dbReference>
<dbReference type="GO" id="GO:0005829">
    <property type="term" value="C:cytosol"/>
    <property type="evidence" value="ECO:0007669"/>
    <property type="project" value="TreeGrafter"/>
</dbReference>
<keyword evidence="1 6" id="KW-0597">Phosphoprotein</keyword>
<sequence length="221" mass="23983">MRVLLVEDDPDLAEDVAQALTAAGFVVDRCGNGEDAWFQGDVEDYALAILDLGLPRLDGLSVLKRWRGGGRTMPVLILTARGDWAEKVEGINAGADDYMAKPFAIGELIARARALVRRAAGHSSPLLVAGELTIDTARMTATLGGREVQLSQLEYRLLNFLGHQQSRRVSAGEIADHLYGASDGHDTNAVEAIVARLRRKLGNRVIETQRGFGYMLTGKID</sequence>
<evidence type="ECO:0000256" key="5">
    <source>
        <dbReference type="ARBA" id="ARBA00023163"/>
    </source>
</evidence>
<feature type="modified residue" description="4-aspartylphosphate" evidence="6">
    <location>
        <position position="51"/>
    </location>
</feature>
<dbReference type="PROSITE" id="PS50110">
    <property type="entry name" value="RESPONSE_REGULATORY"/>
    <property type="match status" value="1"/>
</dbReference>
<name>A0A7W9B470_9SPHN</name>
<dbReference type="InterPro" id="IPR001867">
    <property type="entry name" value="OmpR/PhoB-type_DNA-bd"/>
</dbReference>
<keyword evidence="4 7" id="KW-0238">DNA-binding</keyword>
<dbReference type="SMART" id="SM00862">
    <property type="entry name" value="Trans_reg_C"/>
    <property type="match status" value="1"/>
</dbReference>